<protein>
    <submittedName>
        <fullName evidence="3">Putative ATP-utilizing enzyme (ATP-grasp superfamily)</fullName>
    </submittedName>
</protein>
<evidence type="ECO:0000313" key="3">
    <source>
        <dbReference type="EMBL" id="EIJ43256.1"/>
    </source>
</evidence>
<keyword evidence="4" id="KW-1185">Reference proteome</keyword>
<name>I3CI13_9GAMM</name>
<dbReference type="Gene3D" id="3.30.470.20">
    <property type="entry name" value="ATP-grasp fold, B domain"/>
    <property type="match status" value="1"/>
</dbReference>
<dbReference type="PIRSF" id="PIRSF016766">
    <property type="entry name" value="UCP016766_ATPgrasp"/>
    <property type="match status" value="1"/>
</dbReference>
<dbReference type="Pfam" id="PF02655">
    <property type="entry name" value="ATP-grasp_3"/>
    <property type="match status" value="1"/>
</dbReference>
<evidence type="ECO:0000259" key="2">
    <source>
        <dbReference type="PROSITE" id="PS50975"/>
    </source>
</evidence>
<sequence>MRLFIFEFVSSGYLLNQPLPTSLTAEGELMLRCLLNDALEMQWHDKIEICTLRDHRLPALTYPIKVYTAHSTNEARAHWQTALLWADNVLVVAPETEDVLATFSQSVLEAKKGLLGCSPNAIRLTTSKRQTALLLAKHQLPTIPTYQPRQAFPDNSTGWIIKPDTGAGCEHTFFCQERANIRQYLPRVPNPIIQPYIQGDAASLTLLTDGISCRLAAVNKQGIQWDDKQKLYLSHVTVNALYPFASRFQPLLDCLCSAITGLWGWIGIDVIITETGYAIIEINPRLTTSYAGLGKSLQANPLFLLLQLSQTKDVLNTPLAHNPVLLGI</sequence>
<dbReference type="Pfam" id="PF18301">
    <property type="entry name" value="preATP-grasp_3"/>
    <property type="match status" value="1"/>
</dbReference>
<dbReference type="GO" id="GO:0005524">
    <property type="term" value="F:ATP binding"/>
    <property type="evidence" value="ECO:0007669"/>
    <property type="project" value="UniProtKB-UniRule"/>
</dbReference>
<dbReference type="PROSITE" id="PS50975">
    <property type="entry name" value="ATP_GRASP"/>
    <property type="match status" value="1"/>
</dbReference>
<dbReference type="AlphaFoldDB" id="I3CI13"/>
<dbReference type="InterPro" id="IPR003806">
    <property type="entry name" value="ATP-grasp_PylC-type"/>
</dbReference>
<dbReference type="SUPFAM" id="SSF56059">
    <property type="entry name" value="Glutathione synthetase ATP-binding domain-like"/>
    <property type="match status" value="1"/>
</dbReference>
<dbReference type="HOGENOM" id="CLU_059501_0_0_6"/>
<dbReference type="Gene3D" id="2.30.36.100">
    <property type="match status" value="1"/>
</dbReference>
<dbReference type="InterPro" id="IPR040803">
    <property type="entry name" value="MfnD_preATP-grasp"/>
</dbReference>
<keyword evidence="1" id="KW-0547">Nucleotide-binding</keyword>
<reference evidence="3 4" key="1">
    <citation type="submission" date="2011-11" db="EMBL/GenBank/DDBJ databases">
        <title>Improved High-Quality Draft sequence of Beggiatoa alba B18lD.</title>
        <authorList>
            <consortium name="US DOE Joint Genome Institute"/>
            <person name="Lucas S."/>
            <person name="Han J."/>
            <person name="Lapidus A."/>
            <person name="Cheng J.-F."/>
            <person name="Goodwin L."/>
            <person name="Pitluck S."/>
            <person name="Peters L."/>
            <person name="Mikhailova N."/>
            <person name="Held B."/>
            <person name="Detter J.C."/>
            <person name="Han C."/>
            <person name="Tapia R."/>
            <person name="Land M."/>
            <person name="Hauser L."/>
            <person name="Kyrpides N."/>
            <person name="Ivanova N."/>
            <person name="Pagani I."/>
            <person name="Samuel K."/>
            <person name="Teske A."/>
            <person name="Mueller J."/>
            <person name="Woyke T."/>
        </authorList>
    </citation>
    <scope>NUCLEOTIDE SEQUENCE [LARGE SCALE GENOMIC DNA]</scope>
    <source>
        <strain evidence="3 4">B18LD</strain>
    </source>
</reference>
<dbReference type="RefSeq" id="WP_002690287.1">
    <property type="nucleotide sequence ID" value="NZ_JH600070.1"/>
</dbReference>
<accession>I3CI13</accession>
<keyword evidence="1" id="KW-0067">ATP-binding</keyword>
<dbReference type="Gene3D" id="3.40.50.11770">
    <property type="match status" value="1"/>
</dbReference>
<dbReference type="GO" id="GO:0046872">
    <property type="term" value="F:metal ion binding"/>
    <property type="evidence" value="ECO:0007669"/>
    <property type="project" value="InterPro"/>
</dbReference>
<gene>
    <name evidence="3" type="ORF">BegalDRAFT_2405</name>
</gene>
<dbReference type="Proteomes" id="UP000005744">
    <property type="component" value="Unassembled WGS sequence"/>
</dbReference>
<organism evidence="3 4">
    <name type="scientific">Beggiatoa alba B18LD</name>
    <dbReference type="NCBI Taxonomy" id="395493"/>
    <lineage>
        <taxon>Bacteria</taxon>
        <taxon>Pseudomonadati</taxon>
        <taxon>Pseudomonadota</taxon>
        <taxon>Gammaproteobacteria</taxon>
        <taxon>Thiotrichales</taxon>
        <taxon>Thiotrichaceae</taxon>
        <taxon>Beggiatoa</taxon>
    </lineage>
</organism>
<evidence type="ECO:0000256" key="1">
    <source>
        <dbReference type="PROSITE-ProRule" id="PRU00409"/>
    </source>
</evidence>
<proteinExistence type="predicted"/>
<feature type="domain" description="ATP-grasp" evidence="2">
    <location>
        <begin position="132"/>
        <end position="310"/>
    </location>
</feature>
<dbReference type="eggNOG" id="COG1821">
    <property type="taxonomic scope" value="Bacteria"/>
</dbReference>
<dbReference type="InterPro" id="IPR011761">
    <property type="entry name" value="ATP-grasp"/>
</dbReference>
<dbReference type="EMBL" id="JH600070">
    <property type="protein sequence ID" value="EIJ43256.1"/>
    <property type="molecule type" value="Genomic_DNA"/>
</dbReference>
<dbReference type="InterPro" id="IPR024710">
    <property type="entry name" value="MfnD"/>
</dbReference>
<dbReference type="OrthoDB" id="271331at2"/>
<dbReference type="STRING" id="395493.BegalDRAFT_2405"/>
<evidence type="ECO:0000313" key="4">
    <source>
        <dbReference type="Proteomes" id="UP000005744"/>
    </source>
</evidence>